<dbReference type="PANTHER" id="PTHR34815:SF4">
    <property type="entry name" value="N-ACETYLTRANSFERASE DOMAIN-CONTAINING PROTEIN"/>
    <property type="match status" value="1"/>
</dbReference>
<dbReference type="InterPro" id="IPR053013">
    <property type="entry name" value="LAT"/>
</dbReference>
<keyword evidence="4" id="KW-1185">Reference proteome</keyword>
<gene>
    <name evidence="3" type="ORF">QQX98_002622</name>
</gene>
<evidence type="ECO:0000313" key="3">
    <source>
        <dbReference type="EMBL" id="KAK7420628.1"/>
    </source>
</evidence>
<organism evidence="3 4">
    <name type="scientific">Neonectria punicea</name>
    <dbReference type="NCBI Taxonomy" id="979145"/>
    <lineage>
        <taxon>Eukaryota</taxon>
        <taxon>Fungi</taxon>
        <taxon>Dikarya</taxon>
        <taxon>Ascomycota</taxon>
        <taxon>Pezizomycotina</taxon>
        <taxon>Sordariomycetes</taxon>
        <taxon>Hypocreomycetidae</taxon>
        <taxon>Hypocreales</taxon>
        <taxon>Nectriaceae</taxon>
        <taxon>Neonectria</taxon>
    </lineage>
</organism>
<dbReference type="EMBL" id="JAZAVJ010000028">
    <property type="protein sequence ID" value="KAK7420628.1"/>
    <property type="molecule type" value="Genomic_DNA"/>
</dbReference>
<reference evidence="3 4" key="1">
    <citation type="journal article" date="2025" name="Microbiol. Resour. Announc.">
        <title>Draft genome sequences for Neonectria magnoliae and Neonectria punicea, canker pathogens of Liriodendron tulipifera and Acer saccharum in West Virginia.</title>
        <authorList>
            <person name="Petronek H.M."/>
            <person name="Kasson M.T."/>
            <person name="Metheny A.M."/>
            <person name="Stauder C.M."/>
            <person name="Lovett B."/>
            <person name="Lynch S.C."/>
            <person name="Garnas J.R."/>
            <person name="Kasson L.R."/>
            <person name="Stajich J.E."/>
        </authorList>
    </citation>
    <scope>NUCLEOTIDE SEQUENCE [LARGE SCALE GENOMIC DNA]</scope>
    <source>
        <strain evidence="3 4">NRRL 64653</strain>
    </source>
</reference>
<dbReference type="Proteomes" id="UP001498476">
    <property type="component" value="Unassembled WGS sequence"/>
</dbReference>
<feature type="domain" description="LYC1 C-terminal" evidence="2">
    <location>
        <begin position="176"/>
        <end position="363"/>
    </location>
</feature>
<protein>
    <recommendedName>
        <fullName evidence="5">N-acetyltransferase domain-containing protein</fullName>
    </recommendedName>
</protein>
<evidence type="ECO:0000313" key="4">
    <source>
        <dbReference type="Proteomes" id="UP001498476"/>
    </source>
</evidence>
<dbReference type="InterPro" id="IPR000182">
    <property type="entry name" value="GNAT_dom"/>
</dbReference>
<evidence type="ECO:0000259" key="1">
    <source>
        <dbReference type="Pfam" id="PF00583"/>
    </source>
</evidence>
<accession>A0ABR1HHG5</accession>
<dbReference type="Gene3D" id="3.40.630.30">
    <property type="match status" value="1"/>
</dbReference>
<comment type="caution">
    <text evidence="3">The sequence shown here is derived from an EMBL/GenBank/DDBJ whole genome shotgun (WGS) entry which is preliminary data.</text>
</comment>
<dbReference type="Pfam" id="PF00583">
    <property type="entry name" value="Acetyltransf_1"/>
    <property type="match status" value="1"/>
</dbReference>
<dbReference type="InterPro" id="IPR016181">
    <property type="entry name" value="Acyl_CoA_acyltransferase"/>
</dbReference>
<dbReference type="InterPro" id="IPR055100">
    <property type="entry name" value="GNAT_LYC1-like"/>
</dbReference>
<dbReference type="PANTHER" id="PTHR34815">
    <property type="entry name" value="LYSINE ACETYLTRANSFERASE"/>
    <property type="match status" value="1"/>
</dbReference>
<proteinExistence type="predicted"/>
<feature type="domain" description="N-acetyltransferase" evidence="1">
    <location>
        <begin position="85"/>
        <end position="132"/>
    </location>
</feature>
<dbReference type="Pfam" id="PF22998">
    <property type="entry name" value="GNAT_LYC1-like"/>
    <property type="match status" value="1"/>
</dbReference>
<name>A0ABR1HHG5_9HYPO</name>
<evidence type="ECO:0000259" key="2">
    <source>
        <dbReference type="Pfam" id="PF22998"/>
    </source>
</evidence>
<sequence>MTLIDFTIPEDLVFERATQDQQITEHFNQNAQVQAPPLSLSAYMVNQHKLASTAAAKGNTAYWVLRMPQNPLVLISSCTTYMRDAIITTGQGTRKTKVAIITDVFTHPEYRMRGMAKMLLTKLRDQMDRDGFGSADFSIVYGEGHTDWLQGLGWKLIPATQLRISLGQLKLEERKYVPGAKFLGYMEEPNLISKDVNTSKLRLSGYRDRKTHVQILPTDQLLRWHQIRSRLCSQHISRGKTALETHGARSYVSQPAWMWWVHDYRARRLCIVRLYVARRKGMEDGLRALLEAAVVEASLCGLREVVIWQPSEQVAQAAAKLSEAYGQGMSVSQGERLEMIPYLRWRGGEVRDVILEELEYYGWS</sequence>
<dbReference type="SUPFAM" id="SSF55729">
    <property type="entry name" value="Acyl-CoA N-acyltransferases (Nat)"/>
    <property type="match status" value="1"/>
</dbReference>
<evidence type="ECO:0008006" key="5">
    <source>
        <dbReference type="Google" id="ProtNLM"/>
    </source>
</evidence>